<accession>A0A4R0R7Z2</accession>
<feature type="region of interest" description="Disordered" evidence="1">
    <location>
        <begin position="322"/>
        <end position="363"/>
    </location>
</feature>
<feature type="compositionally biased region" description="Polar residues" evidence="1">
    <location>
        <begin position="293"/>
        <end position="306"/>
    </location>
</feature>
<dbReference type="Proteomes" id="UP000292702">
    <property type="component" value="Unassembled WGS sequence"/>
</dbReference>
<keyword evidence="3" id="KW-1185">Reference proteome</keyword>
<evidence type="ECO:0000256" key="1">
    <source>
        <dbReference type="SAM" id="MobiDB-lite"/>
    </source>
</evidence>
<organism evidence="2 3">
    <name type="scientific">Steccherinum ochraceum</name>
    <dbReference type="NCBI Taxonomy" id="92696"/>
    <lineage>
        <taxon>Eukaryota</taxon>
        <taxon>Fungi</taxon>
        <taxon>Dikarya</taxon>
        <taxon>Basidiomycota</taxon>
        <taxon>Agaricomycotina</taxon>
        <taxon>Agaricomycetes</taxon>
        <taxon>Polyporales</taxon>
        <taxon>Steccherinaceae</taxon>
        <taxon>Steccherinum</taxon>
    </lineage>
</organism>
<name>A0A4R0R7Z2_9APHY</name>
<reference evidence="2 3" key="1">
    <citation type="submission" date="2018-11" db="EMBL/GenBank/DDBJ databases">
        <title>Genome assembly of Steccherinum ochraceum LE-BIN_3174, the white-rot fungus of the Steccherinaceae family (The Residual Polyporoid clade, Polyporales, Basidiomycota).</title>
        <authorList>
            <person name="Fedorova T.V."/>
            <person name="Glazunova O.A."/>
            <person name="Landesman E.O."/>
            <person name="Moiseenko K.V."/>
            <person name="Psurtseva N.V."/>
            <person name="Savinova O.S."/>
            <person name="Shakhova N.V."/>
            <person name="Tyazhelova T.V."/>
            <person name="Vasina D.V."/>
        </authorList>
    </citation>
    <scope>NUCLEOTIDE SEQUENCE [LARGE SCALE GENOMIC DNA]</scope>
    <source>
        <strain evidence="2 3">LE-BIN_3174</strain>
    </source>
</reference>
<sequence>MALQFPFSNQFPYSFSYHVPYDYQYQCAFPPPYLPLPPQQSLPAPQPQGPSRLRISARCTPFDRGETLWTSEIEEFVKQRMRTELGDDSLEFRVTLKAQQKMKGSVARDQKGALKLSLEQLLTEVHPSFPLRSRADPLEPSIMVITSTTTDYQSNRYLASRQSHRNWSWSEMAALLEEGKDYVFFVGVDEHEVGHMVKSMFPHLPAGYRLEYEQINNRTQALHLNLKELRAASVREAARNEPAVDEPQDEAAVTEILQIFNKSHEDNLLEVLQDIAKKAVLPTAHDRTLQPIPGSSNHPDASRAANQVLRSEELCSGAFGATTSDENVAIGSKRRAEDKSSISSPNKRRKGQEEALSQTASDL</sequence>
<comment type="caution">
    <text evidence="2">The sequence shown here is derived from an EMBL/GenBank/DDBJ whole genome shotgun (WGS) entry which is preliminary data.</text>
</comment>
<proteinExistence type="predicted"/>
<dbReference type="AlphaFoldDB" id="A0A4R0R7Z2"/>
<gene>
    <name evidence="2" type="ORF">EIP91_006731</name>
</gene>
<dbReference type="EMBL" id="RWJN01000361">
    <property type="protein sequence ID" value="TCD62553.1"/>
    <property type="molecule type" value="Genomic_DNA"/>
</dbReference>
<evidence type="ECO:0000313" key="3">
    <source>
        <dbReference type="Proteomes" id="UP000292702"/>
    </source>
</evidence>
<protein>
    <submittedName>
        <fullName evidence="2">Uncharacterized protein</fullName>
    </submittedName>
</protein>
<feature type="region of interest" description="Disordered" evidence="1">
    <location>
        <begin position="287"/>
        <end position="306"/>
    </location>
</feature>
<evidence type="ECO:0000313" key="2">
    <source>
        <dbReference type="EMBL" id="TCD62553.1"/>
    </source>
</evidence>